<dbReference type="InParanoid" id="E9ECH7"/>
<dbReference type="EMBL" id="GL698549">
    <property type="protein sequence ID" value="EFY86354.1"/>
    <property type="molecule type" value="Genomic_DNA"/>
</dbReference>
<accession>E9ECH7</accession>
<dbReference type="AlphaFoldDB" id="E9ECH7"/>
<evidence type="ECO:0000259" key="1">
    <source>
        <dbReference type="Pfam" id="PF24870"/>
    </source>
</evidence>
<gene>
    <name evidence="2" type="ORF">MAC_07575</name>
</gene>
<feature type="domain" description="DUF7735" evidence="1">
    <location>
        <begin position="279"/>
        <end position="393"/>
    </location>
</feature>
<evidence type="ECO:0000313" key="2">
    <source>
        <dbReference type="EMBL" id="EFY86354.1"/>
    </source>
</evidence>
<keyword evidence="3" id="KW-1185">Reference proteome</keyword>
<dbReference type="OMA" id="WHSHEES"/>
<sequence length="571" mass="63062">MIPLSEVTYSRDTTVAAVRDYYIFLTRMYLDKTLIKEPPKGGWPSITPESMRGLGKTNEVISLLRHLPYIDSPRSDSGPNVLPDCMFADWKARVEEQEDGFQHGSDASEVARMSSEGAGNYENVPSHVIGLTWDSEERYSFLLDTRLGIIHWVQCDHHLRYHSSRAPIKDNAYDYAPEHEADTFRDAGTWAIPDFFQVLKEQYQNLSFLPQSSTRVKGIYQSLHVSTVNSEPDSCAISTPHYCPSLFNPLATCNVNIMNIFFHLLNAAALAAAIDFSVIFPTSSPPASSEPEPSICAAENYTNYLIGPRPTGTLSSAMASYTSQLFKTCTLPLEEWLDCPFPESSRLCGFSTAGPSEVMSAYSGFGSLASSWWLTHSLAAEQIASSCPSRCCQTKGDDFIRRMLHSGGHHCSLGWGFKGGINTVNRAQNLRSARSERNRSYRVISSAVEARQADNICYSNHGNLDAVLGKMTVKAPARVLDRQRWHSHEESCNGGTATRLILPRLDHGGTFIEVLLLIYETSSFQRAPVTLFLYSAGCTGRLHGQTTVASATDGACFDTNCQVASFDTSIV</sequence>
<dbReference type="InterPro" id="IPR056637">
    <property type="entry name" value="DUF7735"/>
</dbReference>
<reference evidence="2 3" key="1">
    <citation type="journal article" date="2011" name="PLoS Genet.">
        <title>Genome sequencing and comparative transcriptomics of the model entomopathogenic fungi Metarhizium anisopliae and M. acridum.</title>
        <authorList>
            <person name="Gao Q."/>
            <person name="Jin K."/>
            <person name="Ying S.H."/>
            <person name="Zhang Y."/>
            <person name="Xiao G."/>
            <person name="Shang Y."/>
            <person name="Duan Z."/>
            <person name="Hu X."/>
            <person name="Xie X.Q."/>
            <person name="Zhou G."/>
            <person name="Peng G."/>
            <person name="Luo Z."/>
            <person name="Huang W."/>
            <person name="Wang B."/>
            <person name="Fang W."/>
            <person name="Wang S."/>
            <person name="Zhong Y."/>
            <person name="Ma L.J."/>
            <person name="St Leger R.J."/>
            <person name="Zhao G.P."/>
            <person name="Pei Y."/>
            <person name="Feng M.G."/>
            <person name="Xia Y."/>
            <person name="Wang C."/>
        </authorList>
    </citation>
    <scope>NUCLEOTIDE SEQUENCE [LARGE SCALE GENOMIC DNA]</scope>
    <source>
        <strain evidence="2 3">CQMa 102</strain>
    </source>
</reference>
<dbReference type="Proteomes" id="UP000002499">
    <property type="component" value="Unassembled WGS sequence"/>
</dbReference>
<dbReference type="eggNOG" id="ENOG502SMEB">
    <property type="taxonomic scope" value="Eukaryota"/>
</dbReference>
<protein>
    <recommendedName>
        <fullName evidence="1">DUF7735 domain-containing protein</fullName>
    </recommendedName>
</protein>
<dbReference type="Pfam" id="PF24870">
    <property type="entry name" value="DUF7735"/>
    <property type="match status" value="1"/>
</dbReference>
<name>E9ECH7_METAQ</name>
<evidence type="ECO:0000313" key="3">
    <source>
        <dbReference type="Proteomes" id="UP000002499"/>
    </source>
</evidence>
<proteinExistence type="predicted"/>
<dbReference type="HOGENOM" id="CLU_477407_0_0_1"/>
<organism evidence="3">
    <name type="scientific">Metarhizium acridum (strain CQMa 102)</name>
    <dbReference type="NCBI Taxonomy" id="655827"/>
    <lineage>
        <taxon>Eukaryota</taxon>
        <taxon>Fungi</taxon>
        <taxon>Dikarya</taxon>
        <taxon>Ascomycota</taxon>
        <taxon>Pezizomycotina</taxon>
        <taxon>Sordariomycetes</taxon>
        <taxon>Hypocreomycetidae</taxon>
        <taxon>Hypocreales</taxon>
        <taxon>Clavicipitaceae</taxon>
        <taxon>Metarhizium</taxon>
    </lineage>
</organism>
<dbReference type="OrthoDB" id="5343383at2759"/>